<accession>A0AAJ0AFA1</accession>
<name>A0AAJ0AFA1_9PEZI</name>
<protein>
    <submittedName>
        <fullName evidence="2">Uncharacterized protein</fullName>
    </submittedName>
</protein>
<dbReference type="EMBL" id="JAHMHR010000040">
    <property type="protein sequence ID" value="KAK1672164.1"/>
    <property type="molecule type" value="Genomic_DNA"/>
</dbReference>
<dbReference type="GeneID" id="85450955"/>
<dbReference type="RefSeq" id="XP_060426167.1">
    <property type="nucleotide sequence ID" value="XM_060566429.1"/>
</dbReference>
<feature type="region of interest" description="Disordered" evidence="1">
    <location>
        <begin position="1"/>
        <end position="109"/>
    </location>
</feature>
<feature type="compositionally biased region" description="Basic residues" evidence="1">
    <location>
        <begin position="138"/>
        <end position="155"/>
    </location>
</feature>
<evidence type="ECO:0000313" key="3">
    <source>
        <dbReference type="Proteomes" id="UP001224890"/>
    </source>
</evidence>
<comment type="caution">
    <text evidence="2">The sequence shown here is derived from an EMBL/GenBank/DDBJ whole genome shotgun (WGS) entry which is preliminary data.</text>
</comment>
<feature type="region of interest" description="Disordered" evidence="1">
    <location>
        <begin position="136"/>
        <end position="172"/>
    </location>
</feature>
<dbReference type="AlphaFoldDB" id="A0AAJ0AFA1"/>
<dbReference type="Proteomes" id="UP001224890">
    <property type="component" value="Unassembled WGS sequence"/>
</dbReference>
<feature type="compositionally biased region" description="Basic and acidic residues" evidence="1">
    <location>
        <begin position="1"/>
        <end position="12"/>
    </location>
</feature>
<evidence type="ECO:0000313" key="2">
    <source>
        <dbReference type="EMBL" id="KAK1672164.1"/>
    </source>
</evidence>
<sequence>MRSARGQKDISLGRRLQQTTHNNTHTRAHTLGKEPKRNTRSRCSCQRPQYLGLQNGRFREVGSSTASSSVDRHPSATREQIVRILGSQRCSRWEKSPRRPNLSWSSAYRSEQSHARSLSTLRKVRYSISYHQASKVLAPKRRKRGSPGTLGRRRLQGPSGCNSRKLPRDTASTGRFSEIRRSCVCVCVDAAWHYRQQLAMHEHRYSS</sequence>
<evidence type="ECO:0000256" key="1">
    <source>
        <dbReference type="SAM" id="MobiDB-lite"/>
    </source>
</evidence>
<organism evidence="2 3">
    <name type="scientific">Colletotrichum godetiae</name>
    <dbReference type="NCBI Taxonomy" id="1209918"/>
    <lineage>
        <taxon>Eukaryota</taxon>
        <taxon>Fungi</taxon>
        <taxon>Dikarya</taxon>
        <taxon>Ascomycota</taxon>
        <taxon>Pezizomycotina</taxon>
        <taxon>Sordariomycetes</taxon>
        <taxon>Hypocreomycetidae</taxon>
        <taxon>Glomerellales</taxon>
        <taxon>Glomerellaceae</taxon>
        <taxon>Colletotrichum</taxon>
        <taxon>Colletotrichum acutatum species complex</taxon>
    </lineage>
</organism>
<reference evidence="2" key="1">
    <citation type="submission" date="2021-06" db="EMBL/GenBank/DDBJ databases">
        <title>Comparative genomics, transcriptomics and evolutionary studies reveal genomic signatures of adaptation to plant cell wall in hemibiotrophic fungi.</title>
        <authorList>
            <consortium name="DOE Joint Genome Institute"/>
            <person name="Baroncelli R."/>
            <person name="Diaz J.F."/>
            <person name="Benocci T."/>
            <person name="Peng M."/>
            <person name="Battaglia E."/>
            <person name="Haridas S."/>
            <person name="Andreopoulos W."/>
            <person name="Labutti K."/>
            <person name="Pangilinan J."/>
            <person name="Floch G.L."/>
            <person name="Makela M.R."/>
            <person name="Henrissat B."/>
            <person name="Grigoriev I.V."/>
            <person name="Crouch J.A."/>
            <person name="De Vries R.P."/>
            <person name="Sukno S.A."/>
            <person name="Thon M.R."/>
        </authorList>
    </citation>
    <scope>NUCLEOTIDE SEQUENCE</scope>
    <source>
        <strain evidence="2">CBS 193.32</strain>
    </source>
</reference>
<keyword evidence="3" id="KW-1185">Reference proteome</keyword>
<gene>
    <name evidence="2" type="ORF">BDP55DRAFT_272886</name>
</gene>
<proteinExistence type="predicted"/>